<evidence type="ECO:0000313" key="2">
    <source>
        <dbReference type="Proteomes" id="UP001152795"/>
    </source>
</evidence>
<dbReference type="SUPFAM" id="SSF57903">
    <property type="entry name" value="FYVE/PHD zinc finger"/>
    <property type="match status" value="1"/>
</dbReference>
<dbReference type="EMBL" id="CACRXK020007513">
    <property type="protein sequence ID" value="CAB4012450.1"/>
    <property type="molecule type" value="Genomic_DNA"/>
</dbReference>
<reference evidence="1" key="1">
    <citation type="submission" date="2020-04" db="EMBL/GenBank/DDBJ databases">
        <authorList>
            <person name="Alioto T."/>
            <person name="Alioto T."/>
            <person name="Gomez Garrido J."/>
        </authorList>
    </citation>
    <scope>NUCLEOTIDE SEQUENCE</scope>
    <source>
        <strain evidence="1">A484AB</strain>
    </source>
</reference>
<accession>A0A6S7I902</accession>
<gene>
    <name evidence="1" type="ORF">PACLA_8A086338</name>
</gene>
<dbReference type="Gene3D" id="3.30.40.10">
    <property type="entry name" value="Zinc/RING finger domain, C3HC4 (zinc finger)"/>
    <property type="match status" value="1"/>
</dbReference>
<dbReference type="Proteomes" id="UP001152795">
    <property type="component" value="Unassembled WGS sequence"/>
</dbReference>
<dbReference type="AlphaFoldDB" id="A0A6S7I902"/>
<evidence type="ECO:0000313" key="1">
    <source>
        <dbReference type="EMBL" id="CAB4012450.1"/>
    </source>
</evidence>
<dbReference type="OrthoDB" id="5958355at2759"/>
<organism evidence="1 2">
    <name type="scientific">Paramuricea clavata</name>
    <name type="common">Red gorgonian</name>
    <name type="synonym">Violescent sea-whip</name>
    <dbReference type="NCBI Taxonomy" id="317549"/>
    <lineage>
        <taxon>Eukaryota</taxon>
        <taxon>Metazoa</taxon>
        <taxon>Cnidaria</taxon>
        <taxon>Anthozoa</taxon>
        <taxon>Octocorallia</taxon>
        <taxon>Malacalcyonacea</taxon>
        <taxon>Plexauridae</taxon>
        <taxon>Paramuricea</taxon>
    </lineage>
</organism>
<sequence length="726" mass="83062">MLGENNYNWFAFVEELNMMLCNDTREQLNQALNDFITFLPSTDLSSEKQILVEQSYKAFLITDGRRAWGESCIQSDSESDDPENWVDVGEGLTEKMKSLQFLNLGKDIDDFVHENRIGADAWRRTGVATFDGNVKSGPRVTYRKIKEHLESKYQRKFSYGAIVQLSVVRNKRHKSSKRYWGAAQITCRRARKGFNIKLNPDAHWSAAFYRGLDKIQFEDGRDKCTINRDDAAGFRLDTTFTHKQHKSISSKSNPEMTTRTDYVNKYSSVLQVTSYLIPATKTTPQHSAGLVKAHILYPKDPSQHAADLVMLENDPDYKSCLKNKPIDCIRVDGAGDEGPIHAEVQFLWTERHLEQEKVCTLVTTRSSGSSYLNRVELQNGCLAVAHSNIFIPSTIHGSNFARSGSIDYDRLEQNLESATDVYMSKCNNAAFGESSIRLLNGSRNDLAKNYQNRRPHLITFLSGTKKKKKELMKENPTLFEYFTKIWKLRDSHMVKGLPSYYIFQLLPCYEKECVHPVCKRGRPQEELAWSKGSPPLSYLPIPIPDPKRSWGQPCKQCKGFCTGHYLMPDDHLEYVTKHGTDKCIYSPPKDQLRNAAKSKLEKNEDWTEDDYQCMCKNVLLSTDDAHIWTAHVKLTAERRKAGAKKAAATRARKRIVDKVAEGDDCGGGELWCCCRDTEHGFMIQCDIQGPHCFIWYHGPCVKISKKKGREMEEKNILFIFYNCSRQ</sequence>
<dbReference type="InterPro" id="IPR013083">
    <property type="entry name" value="Znf_RING/FYVE/PHD"/>
</dbReference>
<keyword evidence="2" id="KW-1185">Reference proteome</keyword>
<protein>
    <submittedName>
        <fullName evidence="1">Uncharacterized protein</fullName>
    </submittedName>
</protein>
<name>A0A6S7I902_PARCT</name>
<dbReference type="InterPro" id="IPR011011">
    <property type="entry name" value="Znf_FYVE_PHD"/>
</dbReference>
<proteinExistence type="predicted"/>
<comment type="caution">
    <text evidence="1">The sequence shown here is derived from an EMBL/GenBank/DDBJ whole genome shotgun (WGS) entry which is preliminary data.</text>
</comment>